<dbReference type="InterPro" id="IPR002110">
    <property type="entry name" value="Ankyrin_rpt"/>
</dbReference>
<dbReference type="AlphaFoldDB" id="L1J2U4"/>
<dbReference type="RefSeq" id="XP_005829395.1">
    <property type="nucleotide sequence ID" value="XM_005829338.1"/>
</dbReference>
<dbReference type="SUPFAM" id="SSF48403">
    <property type="entry name" value="Ankyrin repeat"/>
    <property type="match status" value="1"/>
</dbReference>
<evidence type="ECO:0000256" key="3">
    <source>
        <dbReference type="PROSITE-ProRule" id="PRU00023"/>
    </source>
</evidence>
<dbReference type="PaxDb" id="55529-EKX42415"/>
<name>L1J2U4_GUITC</name>
<dbReference type="OrthoDB" id="9995210at2759"/>
<keyword evidence="2 3" id="KW-0040">ANK repeat</keyword>
<dbReference type="GO" id="GO:0085020">
    <property type="term" value="P:protein K6-linked ubiquitination"/>
    <property type="evidence" value="ECO:0007669"/>
    <property type="project" value="TreeGrafter"/>
</dbReference>
<evidence type="ECO:0000313" key="4">
    <source>
        <dbReference type="EMBL" id="EKX42415.1"/>
    </source>
</evidence>
<dbReference type="HOGENOM" id="CLU_000134_45_4_1"/>
<dbReference type="Pfam" id="PF12796">
    <property type="entry name" value="Ank_2"/>
    <property type="match status" value="1"/>
</dbReference>
<dbReference type="PROSITE" id="PS50088">
    <property type="entry name" value="ANK_REPEAT"/>
    <property type="match status" value="1"/>
</dbReference>
<dbReference type="eggNOG" id="KOG0192">
    <property type="taxonomic scope" value="Eukaryota"/>
</dbReference>
<protein>
    <submittedName>
        <fullName evidence="4 5">Uncharacterized protein</fullName>
    </submittedName>
</protein>
<dbReference type="PANTHER" id="PTHR24171:SF8">
    <property type="entry name" value="BRCA1-ASSOCIATED RING DOMAIN PROTEIN 1"/>
    <property type="match status" value="1"/>
</dbReference>
<dbReference type="EnsemblProtists" id="EKX42415">
    <property type="protein sequence ID" value="EKX42415"/>
    <property type="gene ID" value="GUITHDRAFT_48639"/>
</dbReference>
<dbReference type="SMART" id="SM00248">
    <property type="entry name" value="ANK"/>
    <property type="match status" value="1"/>
</dbReference>
<keyword evidence="6" id="KW-1185">Reference proteome</keyword>
<accession>L1J2U4</accession>
<proteinExistence type="predicted"/>
<dbReference type="PANTHER" id="PTHR24171">
    <property type="entry name" value="ANKYRIN REPEAT DOMAIN-CONTAINING PROTEIN 39-RELATED"/>
    <property type="match status" value="1"/>
</dbReference>
<evidence type="ECO:0000256" key="2">
    <source>
        <dbReference type="ARBA" id="ARBA00023043"/>
    </source>
</evidence>
<dbReference type="InterPro" id="IPR036770">
    <property type="entry name" value="Ankyrin_rpt-contain_sf"/>
</dbReference>
<evidence type="ECO:0000313" key="6">
    <source>
        <dbReference type="Proteomes" id="UP000011087"/>
    </source>
</evidence>
<dbReference type="GeneID" id="17298961"/>
<sequence>GDLEEVRRMLRKGVDINSCNYDGKTIMHMAASEGNYRVVELLLEEGAEKNQKDRWGNTPLQDAINNTQGPVIQLL</sequence>
<reference evidence="6" key="2">
    <citation type="submission" date="2012-11" db="EMBL/GenBank/DDBJ databases">
        <authorList>
            <person name="Kuo A."/>
            <person name="Curtis B.A."/>
            <person name="Tanifuji G."/>
            <person name="Burki F."/>
            <person name="Gruber A."/>
            <person name="Irimia M."/>
            <person name="Maruyama S."/>
            <person name="Arias M.C."/>
            <person name="Ball S.G."/>
            <person name="Gile G.H."/>
            <person name="Hirakawa Y."/>
            <person name="Hopkins J.F."/>
            <person name="Rensing S.A."/>
            <person name="Schmutz J."/>
            <person name="Symeonidi A."/>
            <person name="Elias M."/>
            <person name="Eveleigh R.J."/>
            <person name="Herman E.K."/>
            <person name="Klute M.J."/>
            <person name="Nakayama T."/>
            <person name="Obornik M."/>
            <person name="Reyes-Prieto A."/>
            <person name="Armbrust E.V."/>
            <person name="Aves S.J."/>
            <person name="Beiko R.G."/>
            <person name="Coutinho P."/>
            <person name="Dacks J.B."/>
            <person name="Durnford D.G."/>
            <person name="Fast N.M."/>
            <person name="Green B.R."/>
            <person name="Grisdale C."/>
            <person name="Hempe F."/>
            <person name="Henrissat B."/>
            <person name="Hoppner M.P."/>
            <person name="Ishida K.-I."/>
            <person name="Kim E."/>
            <person name="Koreny L."/>
            <person name="Kroth P.G."/>
            <person name="Liu Y."/>
            <person name="Malik S.-B."/>
            <person name="Maier U.G."/>
            <person name="McRose D."/>
            <person name="Mock T."/>
            <person name="Neilson J.A."/>
            <person name="Onodera N.T."/>
            <person name="Poole A.M."/>
            <person name="Pritham E.J."/>
            <person name="Richards T.A."/>
            <person name="Rocap G."/>
            <person name="Roy S.W."/>
            <person name="Sarai C."/>
            <person name="Schaack S."/>
            <person name="Shirato S."/>
            <person name="Slamovits C.H."/>
            <person name="Spencer D.F."/>
            <person name="Suzuki S."/>
            <person name="Worden A.Z."/>
            <person name="Zauner S."/>
            <person name="Barry K."/>
            <person name="Bell C."/>
            <person name="Bharti A.K."/>
            <person name="Crow J.A."/>
            <person name="Grimwood J."/>
            <person name="Kramer R."/>
            <person name="Lindquist E."/>
            <person name="Lucas S."/>
            <person name="Salamov A."/>
            <person name="McFadden G.I."/>
            <person name="Lane C.E."/>
            <person name="Keeling P.J."/>
            <person name="Gray M.W."/>
            <person name="Grigoriev I.V."/>
            <person name="Archibald J.M."/>
        </authorList>
    </citation>
    <scope>NUCLEOTIDE SEQUENCE</scope>
    <source>
        <strain evidence="6">CCMP2712</strain>
    </source>
</reference>
<evidence type="ECO:0000256" key="1">
    <source>
        <dbReference type="ARBA" id="ARBA00022737"/>
    </source>
</evidence>
<dbReference type="Gene3D" id="1.25.40.20">
    <property type="entry name" value="Ankyrin repeat-containing domain"/>
    <property type="match status" value="1"/>
</dbReference>
<dbReference type="KEGG" id="gtt:GUITHDRAFT_48639"/>
<reference evidence="5" key="3">
    <citation type="submission" date="2015-06" db="UniProtKB">
        <authorList>
            <consortium name="EnsemblProtists"/>
        </authorList>
    </citation>
    <scope>IDENTIFICATION</scope>
</reference>
<dbReference type="Proteomes" id="UP000011087">
    <property type="component" value="Unassembled WGS sequence"/>
</dbReference>
<keyword evidence="1" id="KW-0677">Repeat</keyword>
<dbReference type="STRING" id="905079.L1J2U4"/>
<dbReference type="PROSITE" id="PS50297">
    <property type="entry name" value="ANK_REP_REGION"/>
    <property type="match status" value="1"/>
</dbReference>
<dbReference type="OMA" id="DAKFHNQ"/>
<organism evidence="4">
    <name type="scientific">Guillardia theta (strain CCMP2712)</name>
    <name type="common">Cryptophyte</name>
    <dbReference type="NCBI Taxonomy" id="905079"/>
    <lineage>
        <taxon>Eukaryota</taxon>
        <taxon>Cryptophyceae</taxon>
        <taxon>Pyrenomonadales</taxon>
        <taxon>Geminigeraceae</taxon>
        <taxon>Guillardia</taxon>
    </lineage>
</organism>
<feature type="repeat" description="ANK" evidence="3">
    <location>
        <begin position="22"/>
        <end position="54"/>
    </location>
</feature>
<evidence type="ECO:0000313" key="5">
    <source>
        <dbReference type="EnsemblProtists" id="EKX42415"/>
    </source>
</evidence>
<feature type="non-terminal residue" evidence="4">
    <location>
        <position position="1"/>
    </location>
</feature>
<gene>
    <name evidence="4" type="ORF">GUITHDRAFT_48639</name>
</gene>
<dbReference type="GO" id="GO:0004842">
    <property type="term" value="F:ubiquitin-protein transferase activity"/>
    <property type="evidence" value="ECO:0007669"/>
    <property type="project" value="TreeGrafter"/>
</dbReference>
<feature type="non-terminal residue" evidence="4">
    <location>
        <position position="75"/>
    </location>
</feature>
<reference evidence="4 6" key="1">
    <citation type="journal article" date="2012" name="Nature">
        <title>Algal genomes reveal evolutionary mosaicism and the fate of nucleomorphs.</title>
        <authorList>
            <consortium name="DOE Joint Genome Institute"/>
            <person name="Curtis B.A."/>
            <person name="Tanifuji G."/>
            <person name="Burki F."/>
            <person name="Gruber A."/>
            <person name="Irimia M."/>
            <person name="Maruyama S."/>
            <person name="Arias M.C."/>
            <person name="Ball S.G."/>
            <person name="Gile G.H."/>
            <person name="Hirakawa Y."/>
            <person name="Hopkins J.F."/>
            <person name="Kuo A."/>
            <person name="Rensing S.A."/>
            <person name="Schmutz J."/>
            <person name="Symeonidi A."/>
            <person name="Elias M."/>
            <person name="Eveleigh R.J."/>
            <person name="Herman E.K."/>
            <person name="Klute M.J."/>
            <person name="Nakayama T."/>
            <person name="Obornik M."/>
            <person name="Reyes-Prieto A."/>
            <person name="Armbrust E.V."/>
            <person name="Aves S.J."/>
            <person name="Beiko R.G."/>
            <person name="Coutinho P."/>
            <person name="Dacks J.B."/>
            <person name="Durnford D.G."/>
            <person name="Fast N.M."/>
            <person name="Green B.R."/>
            <person name="Grisdale C.J."/>
            <person name="Hempel F."/>
            <person name="Henrissat B."/>
            <person name="Hoppner M.P."/>
            <person name="Ishida K."/>
            <person name="Kim E."/>
            <person name="Koreny L."/>
            <person name="Kroth P.G."/>
            <person name="Liu Y."/>
            <person name="Malik S.B."/>
            <person name="Maier U.G."/>
            <person name="McRose D."/>
            <person name="Mock T."/>
            <person name="Neilson J.A."/>
            <person name="Onodera N.T."/>
            <person name="Poole A.M."/>
            <person name="Pritham E.J."/>
            <person name="Richards T.A."/>
            <person name="Rocap G."/>
            <person name="Roy S.W."/>
            <person name="Sarai C."/>
            <person name="Schaack S."/>
            <person name="Shirato S."/>
            <person name="Slamovits C.H."/>
            <person name="Spencer D.F."/>
            <person name="Suzuki S."/>
            <person name="Worden A.Z."/>
            <person name="Zauner S."/>
            <person name="Barry K."/>
            <person name="Bell C."/>
            <person name="Bharti A.K."/>
            <person name="Crow J.A."/>
            <person name="Grimwood J."/>
            <person name="Kramer R."/>
            <person name="Lindquist E."/>
            <person name="Lucas S."/>
            <person name="Salamov A."/>
            <person name="McFadden G.I."/>
            <person name="Lane C.E."/>
            <person name="Keeling P.J."/>
            <person name="Gray M.W."/>
            <person name="Grigoriev I.V."/>
            <person name="Archibald J.M."/>
        </authorList>
    </citation>
    <scope>NUCLEOTIDE SEQUENCE</scope>
    <source>
        <strain evidence="4 6">CCMP2712</strain>
    </source>
</reference>
<dbReference type="EMBL" id="JH993017">
    <property type="protein sequence ID" value="EKX42415.1"/>
    <property type="molecule type" value="Genomic_DNA"/>
</dbReference>